<comment type="caution">
    <text evidence="3">The sequence shown here is derived from an EMBL/GenBank/DDBJ whole genome shotgun (WGS) entry which is preliminary data.</text>
</comment>
<dbReference type="PROSITE" id="PS00188">
    <property type="entry name" value="BIOTIN"/>
    <property type="match status" value="1"/>
</dbReference>
<evidence type="ECO:0000256" key="1">
    <source>
        <dbReference type="ARBA" id="ARBA00023267"/>
    </source>
</evidence>
<dbReference type="Gene3D" id="2.40.50.100">
    <property type="match status" value="1"/>
</dbReference>
<gene>
    <name evidence="3" type="ORF">L2764_14860</name>
</gene>
<organism evidence="3 4">
    <name type="scientific">Shewanella surugensis</name>
    <dbReference type="NCBI Taxonomy" id="212020"/>
    <lineage>
        <taxon>Bacteria</taxon>
        <taxon>Pseudomonadati</taxon>
        <taxon>Pseudomonadota</taxon>
        <taxon>Gammaproteobacteria</taxon>
        <taxon>Alteromonadales</taxon>
        <taxon>Shewanellaceae</taxon>
        <taxon>Shewanella</taxon>
    </lineage>
</organism>
<protein>
    <submittedName>
        <fullName evidence="3">Biotin/lipoyl-binding protein</fullName>
    </submittedName>
</protein>
<dbReference type="InterPro" id="IPR001882">
    <property type="entry name" value="Biotin_BS"/>
</dbReference>
<dbReference type="PANTHER" id="PTHR45266:SF3">
    <property type="entry name" value="OXALOACETATE DECARBOXYLASE ALPHA CHAIN"/>
    <property type="match status" value="1"/>
</dbReference>
<evidence type="ECO:0000313" key="4">
    <source>
        <dbReference type="Proteomes" id="UP001203423"/>
    </source>
</evidence>
<dbReference type="InterPro" id="IPR050709">
    <property type="entry name" value="Biotin_Carboxyl_Carrier/Decarb"/>
</dbReference>
<name>A0ABT0LDD1_9GAMM</name>
<dbReference type="Pfam" id="PF00364">
    <property type="entry name" value="Biotin_lipoyl"/>
    <property type="match status" value="1"/>
</dbReference>
<dbReference type="PROSITE" id="PS50968">
    <property type="entry name" value="BIOTINYL_LIPOYL"/>
    <property type="match status" value="1"/>
</dbReference>
<feature type="domain" description="Lipoyl-binding" evidence="2">
    <location>
        <begin position="1"/>
        <end position="63"/>
    </location>
</feature>
<dbReference type="InterPro" id="IPR000089">
    <property type="entry name" value="Biotin_lipoyl"/>
</dbReference>
<reference evidence="3 4" key="1">
    <citation type="submission" date="2022-01" db="EMBL/GenBank/DDBJ databases">
        <title>Whole genome-based taxonomy of the Shewanellaceae.</title>
        <authorList>
            <person name="Martin-Rodriguez A.J."/>
        </authorList>
    </citation>
    <scope>NUCLEOTIDE SEQUENCE [LARGE SCALE GENOMIC DNA]</scope>
    <source>
        <strain evidence="3 4">DSM 17177</strain>
    </source>
</reference>
<dbReference type="CDD" id="cd06850">
    <property type="entry name" value="biotinyl_domain"/>
    <property type="match status" value="1"/>
</dbReference>
<dbReference type="InterPro" id="IPR011053">
    <property type="entry name" value="Single_hybrid_motif"/>
</dbReference>
<sequence length="66" mass="7136">MDGVVVDVLVKEGDPVACGDVIAIIDAMKMEHMLKSSIDGHVEKVLTTTGNQVKAQQLLVQLKQFT</sequence>
<dbReference type="EMBL" id="JAKIKS010000058">
    <property type="protein sequence ID" value="MCL1125718.1"/>
    <property type="molecule type" value="Genomic_DNA"/>
</dbReference>
<keyword evidence="1" id="KW-0092">Biotin</keyword>
<proteinExistence type="predicted"/>
<evidence type="ECO:0000313" key="3">
    <source>
        <dbReference type="EMBL" id="MCL1125718.1"/>
    </source>
</evidence>
<evidence type="ECO:0000259" key="2">
    <source>
        <dbReference type="PROSITE" id="PS50968"/>
    </source>
</evidence>
<dbReference type="Proteomes" id="UP001203423">
    <property type="component" value="Unassembled WGS sequence"/>
</dbReference>
<keyword evidence="4" id="KW-1185">Reference proteome</keyword>
<dbReference type="SUPFAM" id="SSF51230">
    <property type="entry name" value="Single hybrid motif"/>
    <property type="match status" value="1"/>
</dbReference>
<dbReference type="PANTHER" id="PTHR45266">
    <property type="entry name" value="OXALOACETATE DECARBOXYLASE ALPHA CHAIN"/>
    <property type="match status" value="1"/>
</dbReference>
<accession>A0ABT0LDD1</accession>